<feature type="transmembrane region" description="Helical" evidence="7">
    <location>
        <begin position="241"/>
        <end position="260"/>
    </location>
</feature>
<evidence type="ECO:0000256" key="3">
    <source>
        <dbReference type="ARBA" id="ARBA00022692"/>
    </source>
</evidence>
<dbReference type="Pfam" id="PF00892">
    <property type="entry name" value="EamA"/>
    <property type="match status" value="2"/>
</dbReference>
<comment type="caution">
    <text evidence="9">The sequence shown here is derived from an EMBL/GenBank/DDBJ whole genome shotgun (WGS) entry which is preliminary data.</text>
</comment>
<feature type="transmembrane region" description="Helical" evidence="7">
    <location>
        <begin position="210"/>
        <end position="232"/>
    </location>
</feature>
<feature type="region of interest" description="Disordered" evidence="6">
    <location>
        <begin position="284"/>
        <end position="330"/>
    </location>
</feature>
<name>A0ABV6UAU3_9ACTN</name>
<feature type="transmembrane region" description="Helical" evidence="7">
    <location>
        <begin position="32"/>
        <end position="51"/>
    </location>
</feature>
<feature type="domain" description="EamA" evidence="8">
    <location>
        <begin position="4"/>
        <end position="139"/>
    </location>
</feature>
<dbReference type="Proteomes" id="UP001589870">
    <property type="component" value="Unassembled WGS sequence"/>
</dbReference>
<feature type="transmembrane region" description="Helical" evidence="7">
    <location>
        <begin position="180"/>
        <end position="198"/>
    </location>
</feature>
<comment type="subcellular location">
    <subcellularLocation>
        <location evidence="1">Membrane</location>
        <topology evidence="1">Multi-pass membrane protein</topology>
    </subcellularLocation>
</comment>
<evidence type="ECO:0000256" key="5">
    <source>
        <dbReference type="ARBA" id="ARBA00023136"/>
    </source>
</evidence>
<evidence type="ECO:0000256" key="2">
    <source>
        <dbReference type="ARBA" id="ARBA00007362"/>
    </source>
</evidence>
<dbReference type="EMBL" id="JBHMQT010000054">
    <property type="protein sequence ID" value="MFC0865320.1"/>
    <property type="molecule type" value="Genomic_DNA"/>
</dbReference>
<comment type="similarity">
    <text evidence="2">Belongs to the EamA transporter family.</text>
</comment>
<accession>A0ABV6UAU3</accession>
<evidence type="ECO:0000313" key="10">
    <source>
        <dbReference type="Proteomes" id="UP001589870"/>
    </source>
</evidence>
<keyword evidence="3 7" id="KW-0812">Transmembrane</keyword>
<dbReference type="InterPro" id="IPR050638">
    <property type="entry name" value="AA-Vitamin_Transporters"/>
</dbReference>
<evidence type="ECO:0000256" key="6">
    <source>
        <dbReference type="SAM" id="MobiDB-lite"/>
    </source>
</evidence>
<dbReference type="RefSeq" id="WP_394303349.1">
    <property type="nucleotide sequence ID" value="NZ_JBHMQT010000054.1"/>
</dbReference>
<feature type="domain" description="EamA" evidence="8">
    <location>
        <begin position="149"/>
        <end position="279"/>
    </location>
</feature>
<protein>
    <submittedName>
        <fullName evidence="9">DMT family transporter</fullName>
    </submittedName>
</protein>
<evidence type="ECO:0000256" key="1">
    <source>
        <dbReference type="ARBA" id="ARBA00004141"/>
    </source>
</evidence>
<evidence type="ECO:0000259" key="8">
    <source>
        <dbReference type="Pfam" id="PF00892"/>
    </source>
</evidence>
<evidence type="ECO:0000256" key="4">
    <source>
        <dbReference type="ARBA" id="ARBA00022989"/>
    </source>
</evidence>
<proteinExistence type="inferred from homology"/>
<sequence length="330" mass="34731">MSRRGWLLFLIMCFIWGIPYLMIKVAVESVSVPVLIFVRTAVGAAVLLPLALRGGQLAGLVRYWRPLLAFATIEIILPWWLLSDAERRVSSSMAALVIAAAPIIAVVAARIIGDGDGDRLTAARWAGLVLGFAGVVVLVGPDLRGGDPWAIVELLLTACGYATAPLLAARRLKDVPSLPMTAVCLTIAALVYTPAAALNWPQVMPPGRVLAALAGLALICTALAFVVFFALIREVGPTRSVIFTYINPVVAVLAGVVVLSESVTPGMLIASALILGGSVTAAGRRRSPEDEVTDDLQRGLVPGVHDQEVGDRTRPPGRQAVADAPGQADE</sequence>
<keyword evidence="4 7" id="KW-1133">Transmembrane helix</keyword>
<organism evidence="9 10">
    <name type="scientific">Sphaerimonospora cavernae</name>
    <dbReference type="NCBI Taxonomy" id="1740611"/>
    <lineage>
        <taxon>Bacteria</taxon>
        <taxon>Bacillati</taxon>
        <taxon>Actinomycetota</taxon>
        <taxon>Actinomycetes</taxon>
        <taxon>Streptosporangiales</taxon>
        <taxon>Streptosporangiaceae</taxon>
        <taxon>Sphaerimonospora</taxon>
    </lineage>
</organism>
<keyword evidence="10" id="KW-1185">Reference proteome</keyword>
<dbReference type="PANTHER" id="PTHR32322:SF9">
    <property type="entry name" value="AMINO-ACID METABOLITE EFFLUX PUMP-RELATED"/>
    <property type="match status" value="1"/>
</dbReference>
<feature type="transmembrane region" description="Helical" evidence="7">
    <location>
        <begin position="149"/>
        <end position="168"/>
    </location>
</feature>
<dbReference type="PANTHER" id="PTHR32322">
    <property type="entry name" value="INNER MEMBRANE TRANSPORTER"/>
    <property type="match status" value="1"/>
</dbReference>
<feature type="compositionally biased region" description="Basic and acidic residues" evidence="6">
    <location>
        <begin position="305"/>
        <end position="314"/>
    </location>
</feature>
<gene>
    <name evidence="9" type="ORF">ACFHYQ_23790</name>
</gene>
<evidence type="ECO:0000313" key="9">
    <source>
        <dbReference type="EMBL" id="MFC0865320.1"/>
    </source>
</evidence>
<dbReference type="SUPFAM" id="SSF103481">
    <property type="entry name" value="Multidrug resistance efflux transporter EmrE"/>
    <property type="match status" value="2"/>
</dbReference>
<keyword evidence="5 7" id="KW-0472">Membrane</keyword>
<feature type="transmembrane region" description="Helical" evidence="7">
    <location>
        <begin position="7"/>
        <end position="26"/>
    </location>
</feature>
<feature type="transmembrane region" description="Helical" evidence="7">
    <location>
        <begin position="125"/>
        <end position="143"/>
    </location>
</feature>
<feature type="transmembrane region" description="Helical" evidence="7">
    <location>
        <begin position="93"/>
        <end position="113"/>
    </location>
</feature>
<feature type="transmembrane region" description="Helical" evidence="7">
    <location>
        <begin position="63"/>
        <end position="81"/>
    </location>
</feature>
<evidence type="ECO:0000256" key="7">
    <source>
        <dbReference type="SAM" id="Phobius"/>
    </source>
</evidence>
<dbReference type="InterPro" id="IPR037185">
    <property type="entry name" value="EmrE-like"/>
</dbReference>
<dbReference type="InterPro" id="IPR000620">
    <property type="entry name" value="EamA_dom"/>
</dbReference>
<reference evidence="9 10" key="1">
    <citation type="submission" date="2024-09" db="EMBL/GenBank/DDBJ databases">
        <authorList>
            <person name="Sun Q."/>
            <person name="Mori K."/>
        </authorList>
    </citation>
    <scope>NUCLEOTIDE SEQUENCE [LARGE SCALE GENOMIC DNA]</scope>
    <source>
        <strain evidence="9 10">TBRC 1851</strain>
    </source>
</reference>